<dbReference type="Proteomes" id="UP000663874">
    <property type="component" value="Unassembled WGS sequence"/>
</dbReference>
<proteinExistence type="predicted"/>
<reference evidence="1" key="1">
    <citation type="submission" date="2021-02" db="EMBL/GenBank/DDBJ databases">
        <authorList>
            <person name="Nowell W R."/>
        </authorList>
    </citation>
    <scope>NUCLEOTIDE SEQUENCE</scope>
</reference>
<dbReference type="AlphaFoldDB" id="A0A820KI97"/>
<accession>A0A820KI97</accession>
<organism evidence="1 2">
    <name type="scientific">Rotaria sordida</name>
    <dbReference type="NCBI Taxonomy" id="392033"/>
    <lineage>
        <taxon>Eukaryota</taxon>
        <taxon>Metazoa</taxon>
        <taxon>Spiralia</taxon>
        <taxon>Gnathifera</taxon>
        <taxon>Rotifera</taxon>
        <taxon>Eurotatoria</taxon>
        <taxon>Bdelloidea</taxon>
        <taxon>Philodinida</taxon>
        <taxon>Philodinidae</taxon>
        <taxon>Rotaria</taxon>
    </lineage>
</organism>
<protein>
    <submittedName>
        <fullName evidence="1">Uncharacterized protein</fullName>
    </submittedName>
</protein>
<evidence type="ECO:0000313" key="2">
    <source>
        <dbReference type="Proteomes" id="UP000663874"/>
    </source>
</evidence>
<sequence length="38" mass="4658">EKGINDIYMFEHKLTSTNFRQINDQQLTYRLCLCYETK</sequence>
<dbReference type="EMBL" id="CAJOBE010046225">
    <property type="protein sequence ID" value="CAF4342790.1"/>
    <property type="molecule type" value="Genomic_DNA"/>
</dbReference>
<evidence type="ECO:0000313" key="1">
    <source>
        <dbReference type="EMBL" id="CAF4342790.1"/>
    </source>
</evidence>
<comment type="caution">
    <text evidence="1">The sequence shown here is derived from an EMBL/GenBank/DDBJ whole genome shotgun (WGS) entry which is preliminary data.</text>
</comment>
<name>A0A820KI97_9BILA</name>
<feature type="non-terminal residue" evidence="1">
    <location>
        <position position="1"/>
    </location>
</feature>
<gene>
    <name evidence="1" type="ORF">FNK824_LOCUS42077</name>
</gene>